<proteinExistence type="predicted"/>
<evidence type="ECO:0000256" key="5">
    <source>
        <dbReference type="SAM" id="MobiDB-lite"/>
    </source>
</evidence>
<dbReference type="STRING" id="1077348.A0A2G8SN82"/>
<comment type="subcellular location">
    <subcellularLocation>
        <location evidence="1">Membrane</location>
        <topology evidence="1">Single-pass membrane protein</topology>
    </subcellularLocation>
</comment>
<dbReference type="EMBL" id="AYKW01000004">
    <property type="protein sequence ID" value="PIL35226.1"/>
    <property type="molecule type" value="Genomic_DNA"/>
</dbReference>
<feature type="compositionally biased region" description="Basic and acidic residues" evidence="5">
    <location>
        <begin position="268"/>
        <end position="279"/>
    </location>
</feature>
<reference evidence="7 8" key="1">
    <citation type="journal article" date="2015" name="Sci. Rep.">
        <title>Chromosome-level genome map provides insights into diverse defense mechanisms in the medicinal fungus Ganoderma sinense.</title>
        <authorList>
            <person name="Zhu Y."/>
            <person name="Xu J."/>
            <person name="Sun C."/>
            <person name="Zhou S."/>
            <person name="Xu H."/>
            <person name="Nelson D.R."/>
            <person name="Qian J."/>
            <person name="Song J."/>
            <person name="Luo H."/>
            <person name="Xiang L."/>
            <person name="Li Y."/>
            <person name="Xu Z."/>
            <person name="Ji A."/>
            <person name="Wang L."/>
            <person name="Lu S."/>
            <person name="Hayward A."/>
            <person name="Sun W."/>
            <person name="Li X."/>
            <person name="Schwartz D.C."/>
            <person name="Wang Y."/>
            <person name="Chen S."/>
        </authorList>
    </citation>
    <scope>NUCLEOTIDE SEQUENCE [LARGE SCALE GENOMIC DNA]</scope>
    <source>
        <strain evidence="7 8">ZZ0214-1</strain>
    </source>
</reference>
<organism evidence="7 8">
    <name type="scientific">Ganoderma sinense ZZ0214-1</name>
    <dbReference type="NCBI Taxonomy" id="1077348"/>
    <lineage>
        <taxon>Eukaryota</taxon>
        <taxon>Fungi</taxon>
        <taxon>Dikarya</taxon>
        <taxon>Basidiomycota</taxon>
        <taxon>Agaricomycotina</taxon>
        <taxon>Agaricomycetes</taxon>
        <taxon>Polyporales</taxon>
        <taxon>Polyporaceae</taxon>
        <taxon>Ganoderma</taxon>
    </lineage>
</organism>
<sequence>MSRTPPGDTCNDQVSDCCCNTVAFQLSMLCLNCQADTSNGAVTGFDAAPGTFEKYMGTCNTLHIDALPQDVQQAVCNLNIRLDNFLYSHWNDGSWYYVWSKENAGKEHAAHNNNTFTHCPSQISSTLTSHTPTSSTSSTGDSTATAVGAISNKVPDSGTIAGIVVSILAIVILAGLALWLVRRRRQRVDQMRASRPYRWTAAHPQMRSDRPVTREYANASPFSSLDIYPSDRRRLVFSPEAMVRGPTPAPGPAAYEVIRGRTSANPDDTDRHSRDDSRVQEPTADTPDPELPLVPLRLQTTESQVRYSAP</sequence>
<evidence type="ECO:0000313" key="8">
    <source>
        <dbReference type="Proteomes" id="UP000230002"/>
    </source>
</evidence>
<evidence type="ECO:0000256" key="4">
    <source>
        <dbReference type="ARBA" id="ARBA00023136"/>
    </source>
</evidence>
<evidence type="ECO:0000256" key="1">
    <source>
        <dbReference type="ARBA" id="ARBA00004167"/>
    </source>
</evidence>
<dbReference type="PANTHER" id="PTHR15549:SF33">
    <property type="entry name" value="MEMBRANE PROTEIN WSC4, PUTATIVE (AFU_ORTHOLOGUE AFUA_5G09020)-RELATED"/>
    <property type="match status" value="1"/>
</dbReference>
<keyword evidence="2 6" id="KW-0812">Transmembrane</keyword>
<evidence type="ECO:0000256" key="6">
    <source>
        <dbReference type="SAM" id="Phobius"/>
    </source>
</evidence>
<comment type="caution">
    <text evidence="7">The sequence shown here is derived from an EMBL/GenBank/DDBJ whole genome shotgun (WGS) entry which is preliminary data.</text>
</comment>
<dbReference type="PANTHER" id="PTHR15549">
    <property type="entry name" value="PAIRED IMMUNOGLOBULIN-LIKE TYPE 2 RECEPTOR"/>
    <property type="match status" value="1"/>
</dbReference>
<dbReference type="GO" id="GO:0071944">
    <property type="term" value="C:cell periphery"/>
    <property type="evidence" value="ECO:0007669"/>
    <property type="project" value="UniProtKB-ARBA"/>
</dbReference>
<dbReference type="AlphaFoldDB" id="A0A2G8SN82"/>
<feature type="compositionally biased region" description="Polar residues" evidence="5">
    <location>
        <begin position="298"/>
        <end position="310"/>
    </location>
</feature>
<keyword evidence="8" id="KW-1185">Reference proteome</keyword>
<keyword evidence="3 6" id="KW-1133">Transmembrane helix</keyword>
<name>A0A2G8SN82_9APHY</name>
<dbReference type="OrthoDB" id="2757214at2759"/>
<keyword evidence="4 6" id="KW-0472">Membrane</keyword>
<dbReference type="GO" id="GO:0016020">
    <property type="term" value="C:membrane"/>
    <property type="evidence" value="ECO:0007669"/>
    <property type="project" value="UniProtKB-SubCell"/>
</dbReference>
<feature type="region of interest" description="Disordered" evidence="5">
    <location>
        <begin position="123"/>
        <end position="143"/>
    </location>
</feature>
<accession>A0A2G8SN82</accession>
<gene>
    <name evidence="7" type="ORF">GSI_03016</name>
</gene>
<dbReference type="Proteomes" id="UP000230002">
    <property type="component" value="Unassembled WGS sequence"/>
</dbReference>
<feature type="transmembrane region" description="Helical" evidence="6">
    <location>
        <begin position="160"/>
        <end position="181"/>
    </location>
</feature>
<feature type="compositionally biased region" description="Low complexity" evidence="5">
    <location>
        <begin position="124"/>
        <end position="143"/>
    </location>
</feature>
<evidence type="ECO:0000313" key="7">
    <source>
        <dbReference type="EMBL" id="PIL35226.1"/>
    </source>
</evidence>
<dbReference type="InterPro" id="IPR051694">
    <property type="entry name" value="Immunoregulatory_rcpt-like"/>
</dbReference>
<evidence type="ECO:0000256" key="3">
    <source>
        <dbReference type="ARBA" id="ARBA00022989"/>
    </source>
</evidence>
<evidence type="ECO:0000256" key="2">
    <source>
        <dbReference type="ARBA" id="ARBA00022692"/>
    </source>
</evidence>
<protein>
    <submittedName>
        <fullName evidence="7">Uncharacterized protein</fullName>
    </submittedName>
</protein>
<feature type="region of interest" description="Disordered" evidence="5">
    <location>
        <begin position="242"/>
        <end position="310"/>
    </location>
</feature>